<dbReference type="Proteomes" id="UP001631969">
    <property type="component" value="Unassembled WGS sequence"/>
</dbReference>
<name>A0ACC7NY86_9BACL</name>
<reference evidence="1" key="1">
    <citation type="submission" date="2024-12" db="EMBL/GenBank/DDBJ databases">
        <authorList>
            <person name="Wu N."/>
        </authorList>
    </citation>
    <scope>NUCLEOTIDE SEQUENCE</scope>
    <source>
        <strain evidence="1">P15</strain>
    </source>
</reference>
<evidence type="ECO:0000313" key="2">
    <source>
        <dbReference type="Proteomes" id="UP001631969"/>
    </source>
</evidence>
<keyword evidence="2" id="KW-1185">Reference proteome</keyword>
<proteinExistence type="predicted"/>
<gene>
    <name evidence="1" type="ORF">ACI1P1_12135</name>
</gene>
<accession>A0ACC7NY86</accession>
<evidence type="ECO:0000313" key="1">
    <source>
        <dbReference type="EMBL" id="MFM9329036.1"/>
    </source>
</evidence>
<organism evidence="1 2">
    <name type="scientific">Paenibacillus mesotrionivorans</name>
    <dbReference type="NCBI Taxonomy" id="3160968"/>
    <lineage>
        <taxon>Bacteria</taxon>
        <taxon>Bacillati</taxon>
        <taxon>Bacillota</taxon>
        <taxon>Bacilli</taxon>
        <taxon>Bacillales</taxon>
        <taxon>Paenibacillaceae</taxon>
        <taxon>Paenibacillus</taxon>
    </lineage>
</organism>
<sequence>MYLYANTNGDDLLTDDIIRFYKENITSYSLVFKHMKLTYRYAQFSIFNFIFSNILFIVNLIVTMSFKNIGIPIYFFVSIILFILFPVALKRKAIKILRRRYNIRPNGKGWRTREFDEMRLKKMVDYLNKYDLYSDKKIVKIKEILQKKIESNKLPPLLAPGLALAFIGPIWVEYVKYSFGKNSASQMQAIGYMSKMWVVILLCIIVFSFIKYAMKSIREIFSFSDTIIMAKLIEFLDEVQLTLPPEALK</sequence>
<protein>
    <submittedName>
        <fullName evidence="1">Uncharacterized protein</fullName>
    </submittedName>
</protein>
<comment type="caution">
    <text evidence="1">The sequence shown here is derived from an EMBL/GenBank/DDBJ whole genome shotgun (WGS) entry which is preliminary data.</text>
</comment>
<dbReference type="EMBL" id="JBJURJ010000007">
    <property type="protein sequence ID" value="MFM9329036.1"/>
    <property type="molecule type" value="Genomic_DNA"/>
</dbReference>